<dbReference type="FunFam" id="1.20.5.110:FF:000008">
    <property type="entry name" value="Syntaxin 132"/>
    <property type="match status" value="1"/>
</dbReference>
<dbReference type="InterPro" id="IPR000727">
    <property type="entry name" value="T_SNARE_dom"/>
</dbReference>
<accession>A0AAV9F6R1</accession>
<dbReference type="GO" id="GO:0005886">
    <property type="term" value="C:plasma membrane"/>
    <property type="evidence" value="ECO:0007669"/>
    <property type="project" value="UniProtKB-SubCell"/>
</dbReference>
<feature type="domain" description="T-SNARE coiled-coil homology" evidence="6">
    <location>
        <begin position="208"/>
        <end position="270"/>
    </location>
</feature>
<keyword evidence="5" id="KW-1133">Transmembrane helix</keyword>
<dbReference type="GO" id="GO:0012505">
    <property type="term" value="C:endomembrane system"/>
    <property type="evidence" value="ECO:0007669"/>
    <property type="project" value="TreeGrafter"/>
</dbReference>
<protein>
    <recommendedName>
        <fullName evidence="6">t-SNARE coiled-coil homology domain-containing protein</fullName>
    </recommendedName>
</protein>
<evidence type="ECO:0000256" key="1">
    <source>
        <dbReference type="ARBA" id="ARBA00004521"/>
    </source>
</evidence>
<name>A0AAV9F6R1_ACOCL</name>
<evidence type="ECO:0000313" key="8">
    <source>
        <dbReference type="Proteomes" id="UP001180020"/>
    </source>
</evidence>
<dbReference type="SMART" id="SM00397">
    <property type="entry name" value="t_SNARE"/>
    <property type="match status" value="1"/>
</dbReference>
<dbReference type="EMBL" id="JAUJYO010000003">
    <property type="protein sequence ID" value="KAK1321635.1"/>
    <property type="molecule type" value="Genomic_DNA"/>
</dbReference>
<dbReference type="GO" id="GO:0000149">
    <property type="term" value="F:SNARE binding"/>
    <property type="evidence" value="ECO:0007669"/>
    <property type="project" value="TreeGrafter"/>
</dbReference>
<dbReference type="PANTHER" id="PTHR19957:SF91">
    <property type="entry name" value="SYNTAXIN-112"/>
    <property type="match status" value="1"/>
</dbReference>
<gene>
    <name evidence="7" type="ORF">QJS10_CPA03g00316</name>
</gene>
<dbReference type="Pfam" id="PF00804">
    <property type="entry name" value="Syntaxin"/>
    <property type="match status" value="1"/>
</dbReference>
<evidence type="ECO:0000313" key="7">
    <source>
        <dbReference type="EMBL" id="KAK1321635.1"/>
    </source>
</evidence>
<dbReference type="Gene3D" id="1.20.58.70">
    <property type="match status" value="1"/>
</dbReference>
<dbReference type="GO" id="GO:0005484">
    <property type="term" value="F:SNAP receptor activity"/>
    <property type="evidence" value="ECO:0007669"/>
    <property type="project" value="TreeGrafter"/>
</dbReference>
<keyword evidence="5" id="KW-0472">Membrane</keyword>
<reference evidence="7" key="2">
    <citation type="submission" date="2023-06" db="EMBL/GenBank/DDBJ databases">
        <authorList>
            <person name="Ma L."/>
            <person name="Liu K.-W."/>
            <person name="Li Z."/>
            <person name="Hsiao Y.-Y."/>
            <person name="Qi Y."/>
            <person name="Fu T."/>
            <person name="Tang G."/>
            <person name="Zhang D."/>
            <person name="Sun W.-H."/>
            <person name="Liu D.-K."/>
            <person name="Li Y."/>
            <person name="Chen G.-Z."/>
            <person name="Liu X.-D."/>
            <person name="Liao X.-Y."/>
            <person name="Jiang Y.-T."/>
            <person name="Yu X."/>
            <person name="Hao Y."/>
            <person name="Huang J."/>
            <person name="Zhao X.-W."/>
            <person name="Ke S."/>
            <person name="Chen Y.-Y."/>
            <person name="Wu W.-L."/>
            <person name="Hsu J.-L."/>
            <person name="Lin Y.-F."/>
            <person name="Huang M.-D."/>
            <person name="Li C.-Y."/>
            <person name="Huang L."/>
            <person name="Wang Z.-W."/>
            <person name="Zhao X."/>
            <person name="Zhong W.-Y."/>
            <person name="Peng D.-H."/>
            <person name="Ahmad S."/>
            <person name="Lan S."/>
            <person name="Zhang J.-S."/>
            <person name="Tsai W.-C."/>
            <person name="Van De Peer Y."/>
            <person name="Liu Z.-J."/>
        </authorList>
    </citation>
    <scope>NUCLEOTIDE SEQUENCE</scope>
    <source>
        <strain evidence="7">CP</strain>
        <tissue evidence="7">Leaves</tissue>
    </source>
</reference>
<dbReference type="CDD" id="cd00179">
    <property type="entry name" value="SynN"/>
    <property type="match status" value="1"/>
</dbReference>
<comment type="caution">
    <text evidence="7">The sequence shown here is derived from an EMBL/GenBank/DDBJ whole genome shotgun (WGS) entry which is preliminary data.</text>
</comment>
<keyword evidence="3" id="KW-0813">Transport</keyword>
<evidence type="ECO:0000256" key="3">
    <source>
        <dbReference type="ARBA" id="ARBA00022448"/>
    </source>
</evidence>
<dbReference type="InterPro" id="IPR045242">
    <property type="entry name" value="Syntaxin"/>
</dbReference>
<dbReference type="GO" id="GO:0048278">
    <property type="term" value="P:vesicle docking"/>
    <property type="evidence" value="ECO:0007669"/>
    <property type="project" value="TreeGrafter"/>
</dbReference>
<proteinExistence type="inferred from homology"/>
<reference evidence="7" key="1">
    <citation type="journal article" date="2023" name="Nat. Commun.">
        <title>Diploid and tetraploid genomes of Acorus and the evolution of monocots.</title>
        <authorList>
            <person name="Ma L."/>
            <person name="Liu K.W."/>
            <person name="Li Z."/>
            <person name="Hsiao Y.Y."/>
            <person name="Qi Y."/>
            <person name="Fu T."/>
            <person name="Tang G.D."/>
            <person name="Zhang D."/>
            <person name="Sun W.H."/>
            <person name="Liu D.K."/>
            <person name="Li Y."/>
            <person name="Chen G.Z."/>
            <person name="Liu X.D."/>
            <person name="Liao X.Y."/>
            <person name="Jiang Y.T."/>
            <person name="Yu X."/>
            <person name="Hao Y."/>
            <person name="Huang J."/>
            <person name="Zhao X.W."/>
            <person name="Ke S."/>
            <person name="Chen Y.Y."/>
            <person name="Wu W.L."/>
            <person name="Hsu J.L."/>
            <person name="Lin Y.F."/>
            <person name="Huang M.D."/>
            <person name="Li C.Y."/>
            <person name="Huang L."/>
            <person name="Wang Z.W."/>
            <person name="Zhao X."/>
            <person name="Zhong W.Y."/>
            <person name="Peng D.H."/>
            <person name="Ahmad S."/>
            <person name="Lan S."/>
            <person name="Zhang J.S."/>
            <person name="Tsai W.C."/>
            <person name="Van de Peer Y."/>
            <person name="Liu Z.J."/>
        </authorList>
    </citation>
    <scope>NUCLEOTIDE SEQUENCE</scope>
    <source>
        <strain evidence="7">CP</strain>
    </source>
</reference>
<dbReference type="GO" id="GO:0006887">
    <property type="term" value="P:exocytosis"/>
    <property type="evidence" value="ECO:0007669"/>
    <property type="project" value="TreeGrafter"/>
</dbReference>
<dbReference type="CDD" id="cd15848">
    <property type="entry name" value="SNARE_syntaxin1-like"/>
    <property type="match status" value="1"/>
</dbReference>
<dbReference type="SUPFAM" id="SSF47661">
    <property type="entry name" value="t-snare proteins"/>
    <property type="match status" value="1"/>
</dbReference>
<dbReference type="GO" id="GO:0006886">
    <property type="term" value="P:intracellular protein transport"/>
    <property type="evidence" value="ECO:0007669"/>
    <property type="project" value="TreeGrafter"/>
</dbReference>
<dbReference type="FunFam" id="1.20.58.70:FF:000003">
    <property type="entry name" value="Qa-SNARE, Sso1/Syntaxin1-type, SYP12A-group"/>
    <property type="match status" value="1"/>
</dbReference>
<keyword evidence="8" id="KW-1185">Reference proteome</keyword>
<comment type="subcellular location">
    <subcellularLocation>
        <location evidence="1">Cell membrane</location>
        <topology evidence="1">Single-pass type IV membrane protein</topology>
    </subcellularLocation>
</comment>
<dbReference type="Pfam" id="PF05739">
    <property type="entry name" value="SNARE"/>
    <property type="match status" value="1"/>
</dbReference>
<dbReference type="AlphaFoldDB" id="A0AAV9F6R1"/>
<dbReference type="GO" id="GO:0006906">
    <property type="term" value="P:vesicle fusion"/>
    <property type="evidence" value="ECO:0007669"/>
    <property type="project" value="TreeGrafter"/>
</dbReference>
<dbReference type="Gene3D" id="1.20.5.110">
    <property type="match status" value="1"/>
</dbReference>
<feature type="transmembrane region" description="Helical" evidence="5">
    <location>
        <begin position="280"/>
        <end position="301"/>
    </location>
</feature>
<organism evidence="7 8">
    <name type="scientific">Acorus calamus</name>
    <name type="common">Sweet flag</name>
    <dbReference type="NCBI Taxonomy" id="4465"/>
    <lineage>
        <taxon>Eukaryota</taxon>
        <taxon>Viridiplantae</taxon>
        <taxon>Streptophyta</taxon>
        <taxon>Embryophyta</taxon>
        <taxon>Tracheophyta</taxon>
        <taxon>Spermatophyta</taxon>
        <taxon>Magnoliopsida</taxon>
        <taxon>Liliopsida</taxon>
        <taxon>Acoraceae</taxon>
        <taxon>Acorus</taxon>
    </lineage>
</organism>
<dbReference type="InterPro" id="IPR010989">
    <property type="entry name" value="SNARE"/>
</dbReference>
<keyword evidence="4" id="KW-0653">Protein transport</keyword>
<dbReference type="SMART" id="SM00503">
    <property type="entry name" value="SynN"/>
    <property type="match status" value="1"/>
</dbReference>
<evidence type="ECO:0000256" key="4">
    <source>
        <dbReference type="ARBA" id="ARBA00022927"/>
    </source>
</evidence>
<dbReference type="Proteomes" id="UP001180020">
    <property type="component" value="Unassembled WGS sequence"/>
</dbReference>
<keyword evidence="5" id="KW-0812">Transmembrane</keyword>
<dbReference type="PANTHER" id="PTHR19957">
    <property type="entry name" value="SYNTAXIN"/>
    <property type="match status" value="1"/>
</dbReference>
<dbReference type="PROSITE" id="PS50192">
    <property type="entry name" value="T_SNARE"/>
    <property type="match status" value="1"/>
</dbReference>
<comment type="similarity">
    <text evidence="2">Belongs to the syntaxin family.</text>
</comment>
<evidence type="ECO:0000256" key="2">
    <source>
        <dbReference type="ARBA" id="ARBA00009063"/>
    </source>
</evidence>
<dbReference type="InterPro" id="IPR006011">
    <property type="entry name" value="Syntaxin_N"/>
</dbReference>
<evidence type="ECO:0000256" key="5">
    <source>
        <dbReference type="SAM" id="Phobius"/>
    </source>
</evidence>
<sequence>MNDLMTQSFLSYIELKKQAMKDLEAETETDLEAGGLTQAEEENLSYFFKEVDVIRSETDGISCLLADLQSLNEEAKSTHSAKSLRGLRDRMDSNMVSVLRKAKIIKARLEALDRLNFSNRAISVSFIEGSSVDRTRFSVTNGLRCKLKDLMNDFQALRERMEAEHKETLKRKYFNETGEEANEEVLQKMVSLEGRGEVMGKMLMGEAELETLEREKTVNDIRRSLKELHQVFLDMAVLVEAQGERVDNIEENVARAATYISGGTDRLTSAKALRRKNRRWLFWIVALLVILVLVCLIPVFASS</sequence>
<evidence type="ECO:0000259" key="6">
    <source>
        <dbReference type="PROSITE" id="PS50192"/>
    </source>
</evidence>
<dbReference type="GO" id="GO:0031201">
    <property type="term" value="C:SNARE complex"/>
    <property type="evidence" value="ECO:0007669"/>
    <property type="project" value="TreeGrafter"/>
</dbReference>